<comment type="caution">
    <text evidence="1">The sequence shown here is derived from an EMBL/GenBank/DDBJ whole genome shotgun (WGS) entry which is preliminary data.</text>
</comment>
<dbReference type="SUPFAM" id="SSF49854">
    <property type="entry name" value="Spermadhesin, CUB domain"/>
    <property type="match status" value="1"/>
</dbReference>
<dbReference type="InterPro" id="IPR035914">
    <property type="entry name" value="Sperma_CUB_dom_sf"/>
</dbReference>
<keyword evidence="2" id="KW-1185">Reference proteome</keyword>
<sequence length="195" mass="21984">DDDNDVVINLELLTFSRILCEKGSLTIYDGPDPDSPVLLTWCYEGQPFTRLSASSRHLFIRFSISDSLSDWFVFRAKVTRVYKSTPCSVKSMPNLELSAQAPTYLTFPVYHSARQESCPLRLWTEKQGQTIRLEVVSRDIICGPRGVNVFDGYDTKAPALGTLCDSRIIRGSSHNMILNPVDRTRTADVYLKLSV</sequence>
<proteinExistence type="predicted"/>
<dbReference type="AlphaFoldDB" id="A0A3S0ZF68"/>
<accession>A0A3S0ZF68</accession>
<reference evidence="1 2" key="1">
    <citation type="submission" date="2019-01" db="EMBL/GenBank/DDBJ databases">
        <title>A draft genome assembly of the solar-powered sea slug Elysia chlorotica.</title>
        <authorList>
            <person name="Cai H."/>
            <person name="Li Q."/>
            <person name="Fang X."/>
            <person name="Li J."/>
            <person name="Curtis N.E."/>
            <person name="Altenburger A."/>
            <person name="Shibata T."/>
            <person name="Feng M."/>
            <person name="Maeda T."/>
            <person name="Schwartz J.A."/>
            <person name="Shigenobu S."/>
            <person name="Lundholm N."/>
            <person name="Nishiyama T."/>
            <person name="Yang H."/>
            <person name="Hasebe M."/>
            <person name="Li S."/>
            <person name="Pierce S.K."/>
            <person name="Wang J."/>
        </authorList>
    </citation>
    <scope>NUCLEOTIDE SEQUENCE [LARGE SCALE GENOMIC DNA]</scope>
    <source>
        <strain evidence="1">EC2010</strain>
        <tissue evidence="1">Whole organism of an adult</tissue>
    </source>
</reference>
<dbReference type="Proteomes" id="UP000271974">
    <property type="component" value="Unassembled WGS sequence"/>
</dbReference>
<evidence type="ECO:0000313" key="1">
    <source>
        <dbReference type="EMBL" id="RUS76203.1"/>
    </source>
</evidence>
<feature type="non-terminal residue" evidence="1">
    <location>
        <position position="195"/>
    </location>
</feature>
<name>A0A3S0ZF68_ELYCH</name>
<gene>
    <name evidence="1" type="ORF">EGW08_016047</name>
</gene>
<organism evidence="1 2">
    <name type="scientific">Elysia chlorotica</name>
    <name type="common">Eastern emerald elysia</name>
    <name type="synonym">Sea slug</name>
    <dbReference type="NCBI Taxonomy" id="188477"/>
    <lineage>
        <taxon>Eukaryota</taxon>
        <taxon>Metazoa</taxon>
        <taxon>Spiralia</taxon>
        <taxon>Lophotrochozoa</taxon>
        <taxon>Mollusca</taxon>
        <taxon>Gastropoda</taxon>
        <taxon>Heterobranchia</taxon>
        <taxon>Euthyneura</taxon>
        <taxon>Panpulmonata</taxon>
        <taxon>Sacoglossa</taxon>
        <taxon>Placobranchoidea</taxon>
        <taxon>Plakobranchidae</taxon>
        <taxon>Elysia</taxon>
    </lineage>
</organism>
<dbReference type="EMBL" id="RQTK01000681">
    <property type="protein sequence ID" value="RUS76203.1"/>
    <property type="molecule type" value="Genomic_DNA"/>
</dbReference>
<protein>
    <recommendedName>
        <fullName evidence="3">CUB domain-containing protein</fullName>
    </recommendedName>
</protein>
<evidence type="ECO:0008006" key="3">
    <source>
        <dbReference type="Google" id="ProtNLM"/>
    </source>
</evidence>
<evidence type="ECO:0000313" key="2">
    <source>
        <dbReference type="Proteomes" id="UP000271974"/>
    </source>
</evidence>
<dbReference type="Gene3D" id="2.60.120.290">
    <property type="entry name" value="Spermadhesin, CUB domain"/>
    <property type="match status" value="1"/>
</dbReference>
<feature type="non-terminal residue" evidence="1">
    <location>
        <position position="1"/>
    </location>
</feature>
<dbReference type="OrthoDB" id="6091020at2759"/>